<gene>
    <name evidence="3" type="ORF">Voc01_103700</name>
</gene>
<evidence type="ECO:0000259" key="2">
    <source>
        <dbReference type="Pfam" id="PF00582"/>
    </source>
</evidence>
<dbReference type="Pfam" id="PF00582">
    <property type="entry name" value="Usp"/>
    <property type="match status" value="1"/>
</dbReference>
<feature type="domain" description="UspA" evidence="2">
    <location>
        <begin position="125"/>
        <end position="163"/>
    </location>
</feature>
<evidence type="ECO:0000256" key="1">
    <source>
        <dbReference type="ARBA" id="ARBA00008791"/>
    </source>
</evidence>
<evidence type="ECO:0000313" key="4">
    <source>
        <dbReference type="Proteomes" id="UP000635606"/>
    </source>
</evidence>
<reference evidence="3" key="1">
    <citation type="submission" date="2021-01" db="EMBL/GenBank/DDBJ databases">
        <title>Whole genome shotgun sequence of Virgisporangium ochraceum NBRC 16418.</title>
        <authorList>
            <person name="Komaki H."/>
            <person name="Tamura T."/>
        </authorList>
    </citation>
    <scope>NUCLEOTIDE SEQUENCE</scope>
    <source>
        <strain evidence="3">NBRC 16418</strain>
    </source>
</reference>
<dbReference type="SUPFAM" id="SSF52402">
    <property type="entry name" value="Adenine nucleotide alpha hydrolases-like"/>
    <property type="match status" value="1"/>
</dbReference>
<dbReference type="EMBL" id="BOPH01000158">
    <property type="protein sequence ID" value="GIJ75453.1"/>
    <property type="molecule type" value="Genomic_DNA"/>
</dbReference>
<keyword evidence="4" id="KW-1185">Reference proteome</keyword>
<proteinExistence type="inferred from homology"/>
<dbReference type="PRINTS" id="PR01438">
    <property type="entry name" value="UNVRSLSTRESS"/>
</dbReference>
<dbReference type="InterPro" id="IPR006015">
    <property type="entry name" value="Universal_stress_UspA"/>
</dbReference>
<comment type="caution">
    <text evidence="3">The sequence shown here is derived from an EMBL/GenBank/DDBJ whole genome shotgun (WGS) entry which is preliminary data.</text>
</comment>
<dbReference type="Gene3D" id="3.40.50.12370">
    <property type="match status" value="1"/>
</dbReference>
<organism evidence="3 4">
    <name type="scientific">Virgisporangium ochraceum</name>
    <dbReference type="NCBI Taxonomy" id="65505"/>
    <lineage>
        <taxon>Bacteria</taxon>
        <taxon>Bacillati</taxon>
        <taxon>Actinomycetota</taxon>
        <taxon>Actinomycetes</taxon>
        <taxon>Micromonosporales</taxon>
        <taxon>Micromonosporaceae</taxon>
        <taxon>Virgisporangium</taxon>
    </lineage>
</organism>
<dbReference type="AlphaFoldDB" id="A0A8J4A5T7"/>
<name>A0A8J4A5T7_9ACTN</name>
<accession>A0A8J4A5T7</accession>
<sequence length="166" mass="16671">MVGGGTRGRWAALFDSVTAGVVAAAHSPVVVVRGDLEASGPVVVVVDGSDDGVPALRFGFAEASRRGRGLLLVYAAAGEDHGAGSTAVASQSFVAEVAVCRDRFPDVAVDEKALPGPVVAGAMPGAALVVVGCRGRRRLAGLRFGSTSQALLYTSACPVAVVRRAG</sequence>
<dbReference type="InterPro" id="IPR006016">
    <property type="entry name" value="UspA"/>
</dbReference>
<evidence type="ECO:0000313" key="3">
    <source>
        <dbReference type="EMBL" id="GIJ75453.1"/>
    </source>
</evidence>
<protein>
    <recommendedName>
        <fullName evidence="2">UspA domain-containing protein</fullName>
    </recommendedName>
</protein>
<comment type="similarity">
    <text evidence="1">Belongs to the universal stress protein A family.</text>
</comment>
<dbReference type="Proteomes" id="UP000635606">
    <property type="component" value="Unassembled WGS sequence"/>
</dbReference>